<gene>
    <name evidence="4" type="ORF">AYBTSS11_LOCUS14432</name>
</gene>
<dbReference type="Gramene" id="rna-AYBTSS11_LOCUS14432">
    <property type="protein sequence ID" value="CAJ1950779.1"/>
    <property type="gene ID" value="gene-AYBTSS11_LOCUS14432"/>
</dbReference>
<dbReference type="GO" id="GO:0043531">
    <property type="term" value="F:ADP binding"/>
    <property type="evidence" value="ECO:0007669"/>
    <property type="project" value="InterPro"/>
</dbReference>
<name>A0AA86VND2_9FABA</name>
<dbReference type="InterPro" id="IPR002182">
    <property type="entry name" value="NB-ARC"/>
</dbReference>
<organism evidence="4 5">
    <name type="scientific">Sphenostylis stenocarpa</name>
    <dbReference type="NCBI Taxonomy" id="92480"/>
    <lineage>
        <taxon>Eukaryota</taxon>
        <taxon>Viridiplantae</taxon>
        <taxon>Streptophyta</taxon>
        <taxon>Embryophyta</taxon>
        <taxon>Tracheophyta</taxon>
        <taxon>Spermatophyta</taxon>
        <taxon>Magnoliopsida</taxon>
        <taxon>eudicotyledons</taxon>
        <taxon>Gunneridae</taxon>
        <taxon>Pentapetalae</taxon>
        <taxon>rosids</taxon>
        <taxon>fabids</taxon>
        <taxon>Fabales</taxon>
        <taxon>Fabaceae</taxon>
        <taxon>Papilionoideae</taxon>
        <taxon>50 kb inversion clade</taxon>
        <taxon>NPAAA clade</taxon>
        <taxon>indigoferoid/millettioid clade</taxon>
        <taxon>Phaseoleae</taxon>
        <taxon>Sphenostylis</taxon>
    </lineage>
</organism>
<dbReference type="PANTHER" id="PTHR36766">
    <property type="entry name" value="PLANT BROAD-SPECTRUM MILDEW RESISTANCE PROTEIN RPW8"/>
    <property type="match status" value="1"/>
</dbReference>
<dbReference type="EMBL" id="OY731401">
    <property type="protein sequence ID" value="CAJ1950779.1"/>
    <property type="molecule type" value="Genomic_DNA"/>
</dbReference>
<proteinExistence type="predicted"/>
<feature type="region of interest" description="Disordered" evidence="2">
    <location>
        <begin position="111"/>
        <end position="131"/>
    </location>
</feature>
<keyword evidence="1" id="KW-0611">Plant defense</keyword>
<protein>
    <recommendedName>
        <fullName evidence="3">NB-ARC domain-containing protein</fullName>
    </recommendedName>
</protein>
<evidence type="ECO:0000256" key="1">
    <source>
        <dbReference type="ARBA" id="ARBA00022821"/>
    </source>
</evidence>
<reference evidence="4" key="1">
    <citation type="submission" date="2023-10" db="EMBL/GenBank/DDBJ databases">
        <authorList>
            <person name="Domelevo Entfellner J.-B."/>
        </authorList>
    </citation>
    <scope>NUCLEOTIDE SEQUENCE</scope>
</reference>
<evidence type="ECO:0000313" key="4">
    <source>
        <dbReference type="EMBL" id="CAJ1950779.1"/>
    </source>
</evidence>
<feature type="domain" description="NB-ARC" evidence="3">
    <location>
        <begin position="1"/>
        <end position="111"/>
    </location>
</feature>
<dbReference type="InterPro" id="IPR027417">
    <property type="entry name" value="P-loop_NTPase"/>
</dbReference>
<sequence length="131" mass="14443">MIGVGKTTLAKAIYYSKAVVEHFPVRVWVTVTEKAANKAQVLLMKKDGTKDQTLYITQVRDHLKEKLCLALDNVSNTRDFDKLHEKLSGSGMANGSRIVLTTRFKNVALHADRSRPSPNSTANKGKGFGVV</sequence>
<evidence type="ECO:0000313" key="5">
    <source>
        <dbReference type="Proteomes" id="UP001189624"/>
    </source>
</evidence>
<dbReference type="Proteomes" id="UP001189624">
    <property type="component" value="Chromosome 4"/>
</dbReference>
<dbReference type="GO" id="GO:0006952">
    <property type="term" value="P:defense response"/>
    <property type="evidence" value="ECO:0007669"/>
    <property type="project" value="UniProtKB-KW"/>
</dbReference>
<evidence type="ECO:0000256" key="2">
    <source>
        <dbReference type="SAM" id="MobiDB-lite"/>
    </source>
</evidence>
<keyword evidence="5" id="KW-1185">Reference proteome</keyword>
<dbReference type="Gene3D" id="3.40.50.300">
    <property type="entry name" value="P-loop containing nucleotide triphosphate hydrolases"/>
    <property type="match status" value="1"/>
</dbReference>
<dbReference type="PANTHER" id="PTHR36766:SF30">
    <property type="entry name" value="TIR-NBS TYPE DISEASE RESISTANCE PROTEIN-RELATED"/>
    <property type="match status" value="1"/>
</dbReference>
<dbReference type="AlphaFoldDB" id="A0AA86VND2"/>
<dbReference type="SUPFAM" id="SSF52540">
    <property type="entry name" value="P-loop containing nucleoside triphosphate hydrolases"/>
    <property type="match status" value="1"/>
</dbReference>
<accession>A0AA86VND2</accession>
<evidence type="ECO:0000259" key="3">
    <source>
        <dbReference type="Pfam" id="PF00931"/>
    </source>
</evidence>
<dbReference type="Pfam" id="PF00931">
    <property type="entry name" value="NB-ARC"/>
    <property type="match status" value="1"/>
</dbReference>